<reference evidence="3 4" key="1">
    <citation type="submission" date="2021-03" db="EMBL/GenBank/DDBJ databases">
        <title>Sequencing the genomes of 1000 actinobacteria strains.</title>
        <authorList>
            <person name="Klenk H.-P."/>
        </authorList>
    </citation>
    <scope>NUCLEOTIDE SEQUENCE [LARGE SCALE GENOMIC DNA]</scope>
    <source>
        <strain evidence="3 4">DSM 44580</strain>
    </source>
</reference>
<dbReference type="InterPro" id="IPR038765">
    <property type="entry name" value="Papain-like_cys_pep_sf"/>
</dbReference>
<name>A0ABS5A6L1_9PSEU</name>
<dbReference type="RefSeq" id="WP_086785854.1">
    <property type="nucleotide sequence ID" value="NZ_JAGIOO010000001.1"/>
</dbReference>
<dbReference type="InterPro" id="IPR007921">
    <property type="entry name" value="CHAP_dom"/>
</dbReference>
<dbReference type="PROSITE" id="PS50911">
    <property type="entry name" value="CHAP"/>
    <property type="match status" value="1"/>
</dbReference>
<dbReference type="InterPro" id="IPR058502">
    <property type="entry name" value="PLL-like_beta-prop"/>
</dbReference>
<keyword evidence="4" id="KW-1185">Reference proteome</keyword>
<evidence type="ECO:0000256" key="1">
    <source>
        <dbReference type="SAM" id="SignalP"/>
    </source>
</evidence>
<dbReference type="SUPFAM" id="SSF89372">
    <property type="entry name" value="Fucose-specific lectin"/>
    <property type="match status" value="2"/>
</dbReference>
<dbReference type="Gene3D" id="2.120.10.70">
    <property type="entry name" value="Fucose-specific lectin"/>
    <property type="match status" value="2"/>
</dbReference>
<protein>
    <submittedName>
        <fullName evidence="3">Head-tail adaptor</fullName>
    </submittedName>
</protein>
<proteinExistence type="predicted"/>
<evidence type="ECO:0000259" key="2">
    <source>
        <dbReference type="PROSITE" id="PS50911"/>
    </source>
</evidence>
<keyword evidence="1" id="KW-0732">Signal</keyword>
<gene>
    <name evidence="3" type="ORF">JOF53_001068</name>
</gene>
<feature type="signal peptide" evidence="1">
    <location>
        <begin position="1"/>
        <end position="24"/>
    </location>
</feature>
<dbReference type="EMBL" id="JAGIOO010000001">
    <property type="protein sequence ID" value="MBP2472196.1"/>
    <property type="molecule type" value="Genomic_DNA"/>
</dbReference>
<evidence type="ECO:0000313" key="4">
    <source>
        <dbReference type="Proteomes" id="UP001519363"/>
    </source>
</evidence>
<sequence length="543" mass="58813">MGVRKTFTTLAVLLAIGGGGLVTSANLAVADTRAALSTQALSGVRQSIVDNANREIGTTAAQCGKYSPNCPAQDWCAHFTNWVWRQSGAQQYPNTPVARGVGLWGQQRGLFKPRAQGATPGDIVVFGTPGSTPGGHVAIVTAVHADGFITTVNGNYGGTHSTNSKVVATRINPNTARSGAQNLPISGYVSPPGEESSVDVGPATTSSKATYQANTKTTEVFARGSGKEMTHVWNSGGKWSAWEAHQPDYQLATNPVSLYLEDTKTTEAFARNNSGELVHTWHEPGKGWTNWETIHGQKIVGEPVAVYNTHSRTPEVFARNGNNELVHTWHEYGKGWAAWETIGNWQLAGDPVAVYEPGTKTTEVFARGSQGELMHTWHHLGSGWADWESVNGGDKITGQPSVVYEASTKTVEVFARNTNNQLVHTWHAPGEGWSAYETLGDWRLASDPAGVYDPTTQTTEVFARGESGALIHLWHARGQGWSPWETLNPGTKFTGVPVPVYQPHIRTVEVFARGEDGRQLHTWHPYGKGWSDWSAIGDWTIAE</sequence>
<comment type="caution">
    <text evidence="3">The sequence shown here is derived from an EMBL/GenBank/DDBJ whole genome shotgun (WGS) entry which is preliminary data.</text>
</comment>
<organism evidence="3 4">
    <name type="scientific">Crossiella equi</name>
    <dbReference type="NCBI Taxonomy" id="130796"/>
    <lineage>
        <taxon>Bacteria</taxon>
        <taxon>Bacillati</taxon>
        <taxon>Actinomycetota</taxon>
        <taxon>Actinomycetes</taxon>
        <taxon>Pseudonocardiales</taxon>
        <taxon>Pseudonocardiaceae</taxon>
        <taxon>Crossiella</taxon>
    </lineage>
</organism>
<dbReference type="CDD" id="cd22954">
    <property type="entry name" value="PLL_lectin"/>
    <property type="match status" value="1"/>
</dbReference>
<dbReference type="Proteomes" id="UP001519363">
    <property type="component" value="Unassembled WGS sequence"/>
</dbReference>
<accession>A0ABS5A6L1</accession>
<evidence type="ECO:0000313" key="3">
    <source>
        <dbReference type="EMBL" id="MBP2472196.1"/>
    </source>
</evidence>
<feature type="chain" id="PRO_5045717758" evidence="1">
    <location>
        <begin position="25"/>
        <end position="543"/>
    </location>
</feature>
<feature type="domain" description="Peptidase C51" evidence="2">
    <location>
        <begin position="51"/>
        <end position="190"/>
    </location>
</feature>
<dbReference type="SUPFAM" id="SSF54001">
    <property type="entry name" value="Cysteine proteinases"/>
    <property type="match status" value="1"/>
</dbReference>
<dbReference type="Pfam" id="PF05257">
    <property type="entry name" value="CHAP"/>
    <property type="match status" value="1"/>
</dbReference>
<dbReference type="Pfam" id="PF26607">
    <property type="entry name" value="DUF8189"/>
    <property type="match status" value="1"/>
</dbReference>